<evidence type="ECO:0000259" key="5">
    <source>
        <dbReference type="Pfam" id="PF14914"/>
    </source>
</evidence>
<feature type="compositionally biased region" description="Basic and acidic residues" evidence="3">
    <location>
        <begin position="333"/>
        <end position="344"/>
    </location>
</feature>
<proteinExistence type="predicted"/>
<evidence type="ECO:0000256" key="2">
    <source>
        <dbReference type="ARBA" id="ARBA00022737"/>
    </source>
</evidence>
<dbReference type="PANTHER" id="PTHR23045:SF9">
    <property type="entry name" value="LEUCINE RICH REPEAT CONTAINING 37A-RELATED"/>
    <property type="match status" value="1"/>
</dbReference>
<keyword evidence="1" id="KW-0433">Leucine-rich repeat</keyword>
<sequence>ILRDNSLTELHKDSFKGLPSLQYLDLSCNKIQFIESGTFEPLTFLEFVNLSSNLIIDLRFGTFRAWHRMELLHKVILSHNPLTTVEDPYLLKLPALRYLDMGKTHVSLTTIERILFMTPELEKLILPSHRTCCLCQFKTTIEVVCKTVKLHCDSDCLASTTRCGEEASVGNAEGSFMKMLQARNKSTSTELIIEPEKASSDRRGVSLSAFANKQVDFNDKSDVISALNYILPYFSEGNLGDQFEIQVNQQLWSLIPNDDVRRLISHVMRTLKMDCSETYMMLACAKLFSRTGLLMKLLSEQQEVKVSKAEGDTNLWKTENYISESTEAQSEQKGQESSEERTLTEEVPGYRYKKKPILVTAVPIVQIILIIIFCLIKICPYRTAAKGGNKGSIRRAFSGEGGHFGSQTMYRPLIATHEENMAQKLHDGESSEEEEIFSKDARLATQNSARAAVHSPHKLQRGFAKWSQDLYQVCLMLNCAPTASHRDLTEERATRVKHQNRICYLPLKSKIVSMTCRLAAAKCS</sequence>
<accession>A0A9W3FYD0</accession>
<dbReference type="InterPro" id="IPR003591">
    <property type="entry name" value="Leu-rich_rpt_typical-subtyp"/>
</dbReference>
<keyword evidence="2" id="KW-0677">Repeat</keyword>
<dbReference type="SUPFAM" id="SSF52058">
    <property type="entry name" value="L domain-like"/>
    <property type="match status" value="1"/>
</dbReference>
<keyword evidence="4" id="KW-0812">Transmembrane</keyword>
<name>A0A9W3FYD0_CAMBA</name>
<dbReference type="SMART" id="SM00369">
    <property type="entry name" value="LRR_TYP"/>
    <property type="match status" value="3"/>
</dbReference>
<keyword evidence="4" id="KW-1133">Transmembrane helix</keyword>
<gene>
    <name evidence="6" type="primary">LOC105065184</name>
</gene>
<reference evidence="6" key="1">
    <citation type="submission" date="2025-08" db="UniProtKB">
        <authorList>
            <consortium name="RefSeq"/>
        </authorList>
    </citation>
    <scope>IDENTIFICATION</scope>
    <source>
        <tissue evidence="6">Blood</tissue>
    </source>
</reference>
<dbReference type="PANTHER" id="PTHR23045">
    <property type="entry name" value="LEUCINE-RICH REPEAT-CONTAINING PROTEIN 37A"/>
    <property type="match status" value="1"/>
</dbReference>
<evidence type="ECO:0000256" key="1">
    <source>
        <dbReference type="ARBA" id="ARBA00022614"/>
    </source>
</evidence>
<feature type="transmembrane region" description="Helical" evidence="4">
    <location>
        <begin position="357"/>
        <end position="376"/>
    </location>
</feature>
<keyword evidence="4" id="KW-0472">Membrane</keyword>
<dbReference type="Gene3D" id="3.80.10.10">
    <property type="entry name" value="Ribonuclease Inhibitor"/>
    <property type="match status" value="1"/>
</dbReference>
<dbReference type="AlphaFoldDB" id="A0A9W3FYD0"/>
<dbReference type="InterPro" id="IPR015753">
    <property type="entry name" value="LRRC37"/>
</dbReference>
<dbReference type="RefSeq" id="XP_045368971.1">
    <property type="nucleotide sequence ID" value="XM_045513015.1"/>
</dbReference>
<evidence type="ECO:0000256" key="4">
    <source>
        <dbReference type="SAM" id="Phobius"/>
    </source>
</evidence>
<dbReference type="Pfam" id="PF13855">
    <property type="entry name" value="LRR_8"/>
    <property type="match status" value="1"/>
</dbReference>
<dbReference type="InterPro" id="IPR001611">
    <property type="entry name" value="Leu-rich_rpt"/>
</dbReference>
<dbReference type="Pfam" id="PF14914">
    <property type="entry name" value="LRRC37AB_C"/>
    <property type="match status" value="1"/>
</dbReference>
<protein>
    <submittedName>
        <fullName evidence="6">Leucine-rich repeat-containing protein 37A2-like</fullName>
    </submittedName>
</protein>
<feature type="non-terminal residue" evidence="6">
    <location>
        <position position="1"/>
    </location>
</feature>
<feature type="domain" description="LRRC37A/B like protein 1 C-terminal" evidence="5">
    <location>
        <begin position="240"/>
        <end position="385"/>
    </location>
</feature>
<dbReference type="InterPro" id="IPR032675">
    <property type="entry name" value="LRR_dom_sf"/>
</dbReference>
<dbReference type="PROSITE" id="PS51450">
    <property type="entry name" value="LRR"/>
    <property type="match status" value="1"/>
</dbReference>
<evidence type="ECO:0000256" key="3">
    <source>
        <dbReference type="SAM" id="MobiDB-lite"/>
    </source>
</evidence>
<organism evidence="6">
    <name type="scientific">Camelus bactrianus</name>
    <name type="common">Bactrian camel</name>
    <dbReference type="NCBI Taxonomy" id="9837"/>
    <lineage>
        <taxon>Eukaryota</taxon>
        <taxon>Metazoa</taxon>
        <taxon>Chordata</taxon>
        <taxon>Craniata</taxon>
        <taxon>Vertebrata</taxon>
        <taxon>Euteleostomi</taxon>
        <taxon>Mammalia</taxon>
        <taxon>Eutheria</taxon>
        <taxon>Laurasiatheria</taxon>
        <taxon>Artiodactyla</taxon>
        <taxon>Tylopoda</taxon>
        <taxon>Camelidae</taxon>
        <taxon>Camelus</taxon>
    </lineage>
</organism>
<dbReference type="InterPro" id="IPR029423">
    <property type="entry name" value="LRRC37AB_C"/>
</dbReference>
<feature type="region of interest" description="Disordered" evidence="3">
    <location>
        <begin position="324"/>
        <end position="344"/>
    </location>
</feature>
<evidence type="ECO:0000313" key="6">
    <source>
        <dbReference type="RefSeq" id="XP_045368971.1"/>
    </source>
</evidence>